<evidence type="ECO:0000313" key="2">
    <source>
        <dbReference type="EMBL" id="SOC55363.1"/>
    </source>
</evidence>
<reference evidence="3" key="1">
    <citation type="submission" date="2017-08" db="EMBL/GenBank/DDBJ databases">
        <authorList>
            <person name="Varghese N."/>
            <person name="Submissions S."/>
        </authorList>
    </citation>
    <scope>NUCLEOTIDE SEQUENCE [LARGE SCALE GENOMIC DNA]</scope>
    <source>
        <strain evidence="3">USBA17B2</strain>
    </source>
</reference>
<dbReference type="SUPFAM" id="SSF52540">
    <property type="entry name" value="P-loop containing nucleoside triphosphate hydrolases"/>
    <property type="match status" value="1"/>
</dbReference>
<dbReference type="GO" id="GO:0016301">
    <property type="term" value="F:kinase activity"/>
    <property type="evidence" value="ECO:0007669"/>
    <property type="project" value="UniProtKB-KW"/>
</dbReference>
<accession>A0A285VN27</accession>
<organism evidence="2 3">
    <name type="scientific">Ornithinimicrobium cerasi</name>
    <dbReference type="NCBI Taxonomy" id="2248773"/>
    <lineage>
        <taxon>Bacteria</taxon>
        <taxon>Bacillati</taxon>
        <taxon>Actinomycetota</taxon>
        <taxon>Actinomycetes</taxon>
        <taxon>Micrococcales</taxon>
        <taxon>Ornithinimicrobiaceae</taxon>
        <taxon>Ornithinimicrobium</taxon>
    </lineage>
</organism>
<proteinExistence type="predicted"/>
<name>A0A285VN27_9MICO</name>
<evidence type="ECO:0000313" key="3">
    <source>
        <dbReference type="Proteomes" id="UP000219688"/>
    </source>
</evidence>
<dbReference type="Proteomes" id="UP000219688">
    <property type="component" value="Unassembled WGS sequence"/>
</dbReference>
<dbReference type="Gene3D" id="3.40.50.300">
    <property type="entry name" value="P-loop containing nucleotide triphosphate hydrolases"/>
    <property type="match status" value="1"/>
</dbReference>
<evidence type="ECO:0000256" key="1">
    <source>
        <dbReference type="SAM" id="MobiDB-lite"/>
    </source>
</evidence>
<dbReference type="RefSeq" id="WP_220388117.1">
    <property type="nucleotide sequence ID" value="NZ_OBQK01000005.1"/>
</dbReference>
<dbReference type="PANTHER" id="PTHR37816:SF1">
    <property type="entry name" value="TOXIN"/>
    <property type="match status" value="1"/>
</dbReference>
<gene>
    <name evidence="2" type="ORF">SAMN05421879_10546</name>
</gene>
<keyword evidence="2" id="KW-0808">Transferase</keyword>
<dbReference type="AlphaFoldDB" id="A0A285VN27"/>
<feature type="region of interest" description="Disordered" evidence="1">
    <location>
        <begin position="183"/>
        <end position="209"/>
    </location>
</feature>
<dbReference type="PANTHER" id="PTHR37816">
    <property type="entry name" value="YALI0E33011P"/>
    <property type="match status" value="1"/>
</dbReference>
<dbReference type="EMBL" id="OBQK01000005">
    <property type="protein sequence ID" value="SOC55363.1"/>
    <property type="molecule type" value="Genomic_DNA"/>
</dbReference>
<protein>
    <submittedName>
        <fullName evidence="2">Adenylate kinase</fullName>
    </submittedName>
</protein>
<dbReference type="InterPro" id="IPR052922">
    <property type="entry name" value="Cytidylate_Kinase-2"/>
</dbReference>
<keyword evidence="2" id="KW-0418">Kinase</keyword>
<sequence length="209" mass="23258">MSRGTIGDLRGASRVLVYGVTGSGKTTAAVRLGEVLGLPVHLVDDEVGWLPGWVERPTEEQRQIVSGLVAGERWLMDSAYAKWSDLVLPRVEVVVALDYPRLLSLARLLRRTAHRWLLRTEVCNGNRETLRQIVSRESILVWHFRSFARKRRRILAWEGEPGGIPVLRLTHPRELGRLLRELGPADDSAPVRPGRGSGVARTEGGLSPP</sequence>
<keyword evidence="3" id="KW-1185">Reference proteome</keyword>
<dbReference type="InterPro" id="IPR027417">
    <property type="entry name" value="P-loop_NTPase"/>
</dbReference>